<feature type="transmembrane region" description="Helical" evidence="1">
    <location>
        <begin position="391"/>
        <end position="417"/>
    </location>
</feature>
<gene>
    <name evidence="2" type="ORF">N5P18_06255</name>
</gene>
<sequence>MSVHVGGVGTSLRVQWRTGWRASLAWVLGLTAVVLTTTTSITGLYDTPDKLRSYSASIATPALRMLNGDVAGVDTLGGVLVNELGFAVAFAVPLMAVAMTVRGTRRDEEAGRLELLLASRVGRQAPLVASVVLALATLVALGGLVTAAFLVAGAQTTGSFVYGAAVVMLGAVFVGVTAVLAQALGHQRSVWGAALAVVVVSYLVRGIGAVDGTWLVWLSPHGWYDEVAPFGEPRVTPFVLASVVTAALVVLSLRLSAGRDVGGSLVAARPGPHRASSGLLTPLGLALREHRTVTLGWAVVAGILMGTYGSLSQTVIDAFEGNPDLEVFLSGGGAQGIIEPMAAMFVLLLAMVVVGYVLQSLGSLRKEEVSGRLELQLSESRSRTAWLTPHLLVIAIGTLVVGIVGALALAVSTAVVLDDASWVARITGAAAAHLPVALLLAGLSLTLFGWLPRLQPAAWAVFAVAAVIGYMGPGLDLPTTLVEWAPFGLVGNVPAEDLHVTGALVAGVGGVLLVALGLVGFSRRDVPHR</sequence>
<feature type="transmembrane region" description="Helical" evidence="1">
    <location>
        <begin position="498"/>
        <end position="521"/>
    </location>
</feature>
<dbReference type="Proteomes" id="UP001381003">
    <property type="component" value="Chromosome"/>
</dbReference>
<dbReference type="RefSeq" id="WP_068327392.1">
    <property type="nucleotide sequence ID" value="NZ_CP104874.1"/>
</dbReference>
<keyword evidence="1" id="KW-0472">Membrane</keyword>
<feature type="transmembrane region" description="Helical" evidence="1">
    <location>
        <begin position="160"/>
        <end position="181"/>
    </location>
</feature>
<feature type="transmembrane region" description="Helical" evidence="1">
    <location>
        <begin position="84"/>
        <end position="104"/>
    </location>
</feature>
<organism evidence="2 3">
    <name type="scientific">Janibacter terrae</name>
    <dbReference type="NCBI Taxonomy" id="103817"/>
    <lineage>
        <taxon>Bacteria</taxon>
        <taxon>Bacillati</taxon>
        <taxon>Actinomycetota</taxon>
        <taxon>Actinomycetes</taxon>
        <taxon>Micrococcales</taxon>
        <taxon>Intrasporangiaceae</taxon>
        <taxon>Janibacter</taxon>
    </lineage>
</organism>
<accession>A0ABZ2FH62</accession>
<feature type="transmembrane region" description="Helical" evidence="1">
    <location>
        <begin position="193"/>
        <end position="217"/>
    </location>
</feature>
<proteinExistence type="predicted"/>
<evidence type="ECO:0000256" key="1">
    <source>
        <dbReference type="SAM" id="Phobius"/>
    </source>
</evidence>
<keyword evidence="1" id="KW-0812">Transmembrane</keyword>
<feature type="transmembrane region" description="Helical" evidence="1">
    <location>
        <begin position="336"/>
        <end position="358"/>
    </location>
</feature>
<evidence type="ECO:0008006" key="4">
    <source>
        <dbReference type="Google" id="ProtNLM"/>
    </source>
</evidence>
<feature type="transmembrane region" description="Helical" evidence="1">
    <location>
        <begin position="295"/>
        <end position="316"/>
    </location>
</feature>
<feature type="transmembrane region" description="Helical" evidence="1">
    <location>
        <begin position="458"/>
        <end position="478"/>
    </location>
</feature>
<protein>
    <recommendedName>
        <fullName evidence="4">Polyketide antibiotic transporter</fullName>
    </recommendedName>
</protein>
<dbReference type="EMBL" id="CP104874">
    <property type="protein sequence ID" value="WWF06471.1"/>
    <property type="molecule type" value="Genomic_DNA"/>
</dbReference>
<evidence type="ECO:0000313" key="2">
    <source>
        <dbReference type="EMBL" id="WWF06471.1"/>
    </source>
</evidence>
<name>A0ABZ2FH62_9MICO</name>
<keyword evidence="3" id="KW-1185">Reference proteome</keyword>
<keyword evidence="1" id="KW-1133">Transmembrane helix</keyword>
<feature type="transmembrane region" description="Helical" evidence="1">
    <location>
        <begin position="23"/>
        <end position="45"/>
    </location>
</feature>
<reference evidence="2 3" key="1">
    <citation type="submission" date="2022-09" db="EMBL/GenBank/DDBJ databases">
        <title>Complete genome sequence of Janibacter terrae strain COS04-44, PCL-degrading bacteria isolated from oil spilled coast.</title>
        <authorList>
            <person name="Park H."/>
            <person name="Kim J.Y."/>
            <person name="An S.H."/>
            <person name="Lee C.M."/>
            <person name="Weon H.-Y."/>
        </authorList>
    </citation>
    <scope>NUCLEOTIDE SEQUENCE [LARGE SCALE GENOMIC DNA]</scope>
    <source>
        <strain evidence="2 3">COS04-44</strain>
    </source>
</reference>
<feature type="transmembrane region" description="Helical" evidence="1">
    <location>
        <begin position="125"/>
        <end position="154"/>
    </location>
</feature>
<feature type="transmembrane region" description="Helical" evidence="1">
    <location>
        <begin position="429"/>
        <end position="451"/>
    </location>
</feature>
<evidence type="ECO:0000313" key="3">
    <source>
        <dbReference type="Proteomes" id="UP001381003"/>
    </source>
</evidence>
<feature type="transmembrane region" description="Helical" evidence="1">
    <location>
        <begin position="237"/>
        <end position="255"/>
    </location>
</feature>